<dbReference type="SUPFAM" id="SSF53756">
    <property type="entry name" value="UDP-Glycosyltransferase/glycogen phosphorylase"/>
    <property type="match status" value="1"/>
</dbReference>
<dbReference type="AlphaFoldDB" id="A0A1F7F070"/>
<proteinExistence type="predicted"/>
<reference evidence="2 3" key="1">
    <citation type="journal article" date="2016" name="Nat. Commun.">
        <title>Thousands of microbial genomes shed light on interconnected biogeochemical processes in an aquifer system.</title>
        <authorList>
            <person name="Anantharaman K."/>
            <person name="Brown C.T."/>
            <person name="Hug L.A."/>
            <person name="Sharon I."/>
            <person name="Castelle C.J."/>
            <person name="Probst A.J."/>
            <person name="Thomas B.C."/>
            <person name="Singh A."/>
            <person name="Wilkins M.J."/>
            <person name="Karaoz U."/>
            <person name="Brodie E.L."/>
            <person name="Williams K.H."/>
            <person name="Hubbard S.S."/>
            <person name="Banfield J.F."/>
        </authorList>
    </citation>
    <scope>NUCLEOTIDE SEQUENCE [LARGE SCALE GENOMIC DNA]</scope>
</reference>
<gene>
    <name evidence="2" type="ORF">A2519_00390</name>
</gene>
<dbReference type="InterPro" id="IPR001296">
    <property type="entry name" value="Glyco_trans_1"/>
</dbReference>
<evidence type="ECO:0000313" key="3">
    <source>
        <dbReference type="Proteomes" id="UP000179243"/>
    </source>
</evidence>
<evidence type="ECO:0000313" key="2">
    <source>
        <dbReference type="EMBL" id="OGJ99946.1"/>
    </source>
</evidence>
<evidence type="ECO:0000259" key="1">
    <source>
        <dbReference type="Pfam" id="PF00534"/>
    </source>
</evidence>
<name>A0A1F7F070_UNCRA</name>
<dbReference type="Gene3D" id="3.40.50.2000">
    <property type="entry name" value="Glycogen Phosphorylase B"/>
    <property type="match status" value="2"/>
</dbReference>
<dbReference type="Proteomes" id="UP000179243">
    <property type="component" value="Unassembled WGS sequence"/>
</dbReference>
<comment type="caution">
    <text evidence="2">The sequence shown here is derived from an EMBL/GenBank/DDBJ whole genome shotgun (WGS) entry which is preliminary data.</text>
</comment>
<dbReference type="PANTHER" id="PTHR12526:SF630">
    <property type="entry name" value="GLYCOSYLTRANSFERASE"/>
    <property type="match status" value="1"/>
</dbReference>
<dbReference type="EMBL" id="MFYX01000157">
    <property type="protein sequence ID" value="OGJ99946.1"/>
    <property type="molecule type" value="Genomic_DNA"/>
</dbReference>
<organism evidence="2 3">
    <name type="scientific">Candidatus Raymondbacteria bacterium RIFOXYD12_FULL_49_13</name>
    <dbReference type="NCBI Taxonomy" id="1817890"/>
    <lineage>
        <taxon>Bacteria</taxon>
        <taxon>Raymondiibacteriota</taxon>
    </lineage>
</organism>
<sequence>MLVTSHLECGGQERVMCLLANYWVNNGREVFLMTLARRTNAVAFPIDKRVKLVSAQDLPSRFPGKVGKIVSFRTHIGKIDPIAIIVFGDITSFVTLIALIGTDYQVIVSERTNMSARKQPFYRYLLRYILYPRAAFLVTQNKEIDELFTRIVSRNKRRVIPNPILGYDDRTTLENTIVLPGKALISMGRLVESKRYDRMIDIYYDLHLVRPEWRLFIIGEGPERKKIEAQVKRLGLEGSVVLLGYEANPTALLKQADIFLFTSQYEGFPNSLCEAMAVGLSVISYDCPSGPSDIIINGKNGMLIPNGNGEVFLTSLIDLIDSPDKRKVFGQEAQKITTLFSMQNVARQWEMLFHSKPISSGKMVNN</sequence>
<dbReference type="PANTHER" id="PTHR12526">
    <property type="entry name" value="GLYCOSYLTRANSFERASE"/>
    <property type="match status" value="1"/>
</dbReference>
<feature type="domain" description="Glycosyl transferase family 1" evidence="1">
    <location>
        <begin position="182"/>
        <end position="335"/>
    </location>
</feature>
<accession>A0A1F7F070</accession>
<dbReference type="Pfam" id="PF00534">
    <property type="entry name" value="Glycos_transf_1"/>
    <property type="match status" value="1"/>
</dbReference>
<dbReference type="CDD" id="cd03820">
    <property type="entry name" value="GT4_AmsD-like"/>
    <property type="match status" value="1"/>
</dbReference>
<protein>
    <recommendedName>
        <fullName evidence="1">Glycosyl transferase family 1 domain-containing protein</fullName>
    </recommendedName>
</protein>
<dbReference type="GO" id="GO:0016757">
    <property type="term" value="F:glycosyltransferase activity"/>
    <property type="evidence" value="ECO:0007669"/>
    <property type="project" value="InterPro"/>
</dbReference>